<evidence type="ECO:0000313" key="2">
    <source>
        <dbReference type="Proteomes" id="UP000630353"/>
    </source>
</evidence>
<accession>A0A919CQ03</accession>
<proteinExistence type="predicted"/>
<dbReference type="AlphaFoldDB" id="A0A919CQ03"/>
<keyword evidence="2" id="KW-1185">Reference proteome</keyword>
<evidence type="ECO:0008006" key="3">
    <source>
        <dbReference type="Google" id="ProtNLM"/>
    </source>
</evidence>
<gene>
    <name evidence="1" type="ORF">GCM10017083_23000</name>
</gene>
<dbReference type="SUPFAM" id="SSF53335">
    <property type="entry name" value="S-adenosyl-L-methionine-dependent methyltransferases"/>
    <property type="match status" value="1"/>
</dbReference>
<dbReference type="Pfam" id="PF13489">
    <property type="entry name" value="Methyltransf_23"/>
    <property type="match status" value="1"/>
</dbReference>
<protein>
    <recommendedName>
        <fullName evidence="3">Methyltransferase type 11 domain-containing protein</fullName>
    </recommendedName>
</protein>
<dbReference type="Gene3D" id="3.40.50.150">
    <property type="entry name" value="Vaccinia Virus protein VP39"/>
    <property type="match status" value="1"/>
</dbReference>
<comment type="caution">
    <text evidence="1">The sequence shown here is derived from an EMBL/GenBank/DDBJ whole genome shotgun (WGS) entry which is preliminary data.</text>
</comment>
<dbReference type="EMBL" id="BMZS01000004">
    <property type="protein sequence ID" value="GHD49966.1"/>
    <property type="molecule type" value="Genomic_DNA"/>
</dbReference>
<reference evidence="1" key="2">
    <citation type="submission" date="2020-09" db="EMBL/GenBank/DDBJ databases">
        <authorList>
            <person name="Sun Q."/>
            <person name="Kim S."/>
        </authorList>
    </citation>
    <scope>NUCLEOTIDE SEQUENCE</scope>
    <source>
        <strain evidence="1">KCTC 42651</strain>
    </source>
</reference>
<dbReference type="Proteomes" id="UP000630353">
    <property type="component" value="Unassembled WGS sequence"/>
</dbReference>
<name>A0A919CQ03_9PROT</name>
<dbReference type="InterPro" id="IPR029063">
    <property type="entry name" value="SAM-dependent_MTases_sf"/>
</dbReference>
<evidence type="ECO:0000313" key="1">
    <source>
        <dbReference type="EMBL" id="GHD49966.1"/>
    </source>
</evidence>
<organism evidence="1 2">
    <name type="scientific">Thalassobaculum fulvum</name>
    <dbReference type="NCBI Taxonomy" id="1633335"/>
    <lineage>
        <taxon>Bacteria</taxon>
        <taxon>Pseudomonadati</taxon>
        <taxon>Pseudomonadota</taxon>
        <taxon>Alphaproteobacteria</taxon>
        <taxon>Rhodospirillales</taxon>
        <taxon>Thalassobaculaceae</taxon>
        <taxon>Thalassobaculum</taxon>
    </lineage>
</organism>
<reference evidence="1" key="1">
    <citation type="journal article" date="2014" name="Int. J. Syst. Evol. Microbiol.">
        <title>Complete genome sequence of Corynebacterium casei LMG S-19264T (=DSM 44701T), isolated from a smear-ripened cheese.</title>
        <authorList>
            <consortium name="US DOE Joint Genome Institute (JGI-PGF)"/>
            <person name="Walter F."/>
            <person name="Albersmeier A."/>
            <person name="Kalinowski J."/>
            <person name="Ruckert C."/>
        </authorList>
    </citation>
    <scope>NUCLEOTIDE SEQUENCE</scope>
    <source>
        <strain evidence="1">KCTC 42651</strain>
    </source>
</reference>
<sequence length="244" mass="28042">MSEGQGREQGPTRARLDFLRDVFRNRALQSRAEVAAACELVEWLGLPSHHDPQKNWDTLKCLHYALSHKKLDLPILDVGSSRSVINRWMSMMGFSKLYACDLLAKDPSYFEPYGIQFSVQDLTKTSYDSQFFNTITSISVIEHNIDLAAYLDEMARLLRPGGLLLTSTDYWSEPVDCSGIFPYGPEGGEMKVFDPEGIREFAKLAEERGFKLTTPLELDTDEKAIHWERVDREYTFMFIALRRR</sequence>